<evidence type="ECO:0000259" key="3">
    <source>
        <dbReference type="PROSITE" id="PS50053"/>
    </source>
</evidence>
<evidence type="ECO:0000256" key="1">
    <source>
        <dbReference type="SAM" id="MobiDB-lite"/>
    </source>
</evidence>
<feature type="region of interest" description="Disordered" evidence="1">
    <location>
        <begin position="1281"/>
        <end position="1307"/>
    </location>
</feature>
<proteinExistence type="predicted"/>
<dbReference type="PANTHER" id="PTHR10666">
    <property type="entry name" value="UBIQUITIN"/>
    <property type="match status" value="1"/>
</dbReference>
<organism evidence="4">
    <name type="scientific">viral metagenome</name>
    <dbReference type="NCBI Taxonomy" id="1070528"/>
    <lineage>
        <taxon>unclassified sequences</taxon>
        <taxon>metagenomes</taxon>
        <taxon>organismal metagenomes</taxon>
    </lineage>
</organism>
<name>A0A6C0DT33_9ZZZZ</name>
<dbReference type="PROSITE" id="PS50053">
    <property type="entry name" value="UBIQUITIN_2"/>
    <property type="match status" value="1"/>
</dbReference>
<protein>
    <recommendedName>
        <fullName evidence="5">Ubiquitin-like domain-containing protein</fullName>
    </recommendedName>
</protein>
<feature type="domain" description="Cyclic nucleotide-binding" evidence="2">
    <location>
        <begin position="673"/>
        <end position="724"/>
    </location>
</feature>
<dbReference type="InterPro" id="IPR000626">
    <property type="entry name" value="Ubiquitin-like_dom"/>
</dbReference>
<dbReference type="InterPro" id="IPR029071">
    <property type="entry name" value="Ubiquitin-like_domsf"/>
</dbReference>
<feature type="compositionally biased region" description="Basic residues" evidence="1">
    <location>
        <begin position="1288"/>
        <end position="1307"/>
    </location>
</feature>
<dbReference type="InterPro" id="IPR000595">
    <property type="entry name" value="cNMP-bd_dom"/>
</dbReference>
<reference evidence="4" key="1">
    <citation type="journal article" date="2020" name="Nature">
        <title>Giant virus diversity and host interactions through global metagenomics.</title>
        <authorList>
            <person name="Schulz F."/>
            <person name="Roux S."/>
            <person name="Paez-Espino D."/>
            <person name="Jungbluth S."/>
            <person name="Walsh D.A."/>
            <person name="Denef V.J."/>
            <person name="McMahon K.D."/>
            <person name="Konstantinidis K.T."/>
            <person name="Eloe-Fadrosh E.A."/>
            <person name="Kyrpides N.C."/>
            <person name="Woyke T."/>
        </authorList>
    </citation>
    <scope>NUCLEOTIDE SEQUENCE</scope>
    <source>
        <strain evidence="4">GVMAG-M-3300023174-5</strain>
    </source>
</reference>
<sequence length="1329" mass="148221">MEMLRIIISIIYNYMSTFSLNNQELKNTLANKCAADSWHDFHSYISGIADIISDKKDKYKQGLPAGVEDIAFNNFANEGEALSSIIANSPNTACRFSDFLVGKCPAGTKKPPGSESSYQIETTNGNQYSVKSLIVATGSRKTGDKDYITAREFTTKLEIANNSAIIIDAAAISLLEILKNGTYTSASEKPTIYYGYVSEVINDPAGKTPIDAAVFRDTAGVNLLPCITNNPPSFNYNYSFDDTFTGDDLKNNAKNAYNKFFTRYNFQLSELQRNQKGKKVEYTTNLLVTSKPGDPNGPNSEDVPDSKNKNNITFLTSLIVNSINLLGKTRPSDLVAAQKAAFLYNTKFQQKRSGDWLQVLACLLLKSRKLKVPQSAGPAVENIENQISDVYFVTHDRIALAFALLCGVECIFTHAASKAAYIFKKSSEADIATKNTEILKAKRARLKEILADIGTGDSNLEKSTTYKSKYVSFKDKMVMYNDNRETIKRNYYKQLEDLKSDLAYTSLFTSGNFSVDAFSLFTSNAFSIALTLNFLLLNFPDIKPQYDDIGTRVANLREKRPTNEAKTNALTLSQLNDFINSYEAIISDITTFHSTITKYYPGGIANTTILINIDATLNSFKKTPHFKLASGWSWSNTLGNSRTWEAFKNIISAGSYKSDKNAFLYNLDLLPFNFKNLLTNSYNEILTKLNQSSIVLNEKAGSKTNELNKASGERGDKFLIIAKGFCAEVFINLGYPQPEQQLPPPPPSTASSSSPPVPPPEPLPESDIDAKITTIMSSPSSFNLLKDDVITAENSAFTTSLQVLTRSAAERLDNFLNEKTDLIPDDYVENIKTLNKDETLLNHELPEGEIEGTDIIGGAETRRQTLALASIGTNNPAGYDMTSDFENNIKDTTYVLLNACKDYKDNQSVLLLINSMIEPRSRQLDEDPDEYNLDLAEQAKKGVLGGAPIFNEDSEKINSLKELAQQLHIEPDSEQLPPNFDLLKNGQQFFHPMLPIYMIAESLNEVVANDFVEDSLDYEIYLNYLNYLTSLRDVLHESYQSKNNLDVAVAYIIGVGLKELLFDSDVYNMTIETTGGQKAAPLTQTMTTQVLPEDTIEAVKAKIQSKEGIPLDQQRLIFTGKQQDVAEGPAQSRLAIPSEDTFTGSNNYCENVIGISKKDFLPVSILTDVLRNFISGYKIKTPEDIENGKIILNSTIFKNFIKNVKPSTIFNVDANTSEPIKSFRQKTFRFLIETGNIIITDRGGEPIIIPPEPEESIQMPDTAEGRRQLFASAAESRIKSNQGIGGSHKIRAKKHKRTIKRNRKTKRKVTRFFRDKIKKYTRKHKKHST</sequence>
<dbReference type="Gene3D" id="3.10.20.90">
    <property type="entry name" value="Phosphatidylinositol 3-kinase Catalytic Subunit, Chain A, domain 1"/>
    <property type="match status" value="1"/>
</dbReference>
<dbReference type="Pfam" id="PF00240">
    <property type="entry name" value="ubiquitin"/>
    <property type="match status" value="1"/>
</dbReference>
<dbReference type="SUPFAM" id="SSF54236">
    <property type="entry name" value="Ubiquitin-like"/>
    <property type="match status" value="1"/>
</dbReference>
<accession>A0A6C0DT33</accession>
<evidence type="ECO:0000313" key="4">
    <source>
        <dbReference type="EMBL" id="QHT19754.1"/>
    </source>
</evidence>
<feature type="region of interest" description="Disordered" evidence="1">
    <location>
        <begin position="737"/>
        <end position="767"/>
    </location>
</feature>
<dbReference type="PROSITE" id="PS50042">
    <property type="entry name" value="CNMP_BINDING_3"/>
    <property type="match status" value="1"/>
</dbReference>
<dbReference type="EMBL" id="MN739669">
    <property type="protein sequence ID" value="QHT19754.1"/>
    <property type="molecule type" value="Genomic_DNA"/>
</dbReference>
<feature type="region of interest" description="Disordered" evidence="1">
    <location>
        <begin position="287"/>
        <end position="308"/>
    </location>
</feature>
<dbReference type="InterPro" id="IPR019956">
    <property type="entry name" value="Ubiquitin_dom"/>
</dbReference>
<evidence type="ECO:0000259" key="2">
    <source>
        <dbReference type="PROSITE" id="PS50042"/>
    </source>
</evidence>
<dbReference type="PRINTS" id="PR00348">
    <property type="entry name" value="UBIQUITIN"/>
</dbReference>
<dbReference type="SMART" id="SM00213">
    <property type="entry name" value="UBQ"/>
    <property type="match status" value="1"/>
</dbReference>
<dbReference type="InterPro" id="IPR050158">
    <property type="entry name" value="Ubiquitin_ubiquitin-like"/>
</dbReference>
<evidence type="ECO:0008006" key="5">
    <source>
        <dbReference type="Google" id="ProtNLM"/>
    </source>
</evidence>
<feature type="domain" description="Ubiquitin-like" evidence="3">
    <location>
        <begin position="1067"/>
        <end position="1121"/>
    </location>
</feature>